<name>A0ABU2ZXC1_9GAMM</name>
<evidence type="ECO:0008006" key="4">
    <source>
        <dbReference type="Google" id="ProtNLM"/>
    </source>
</evidence>
<evidence type="ECO:0000313" key="2">
    <source>
        <dbReference type="EMBL" id="MDT0602576.1"/>
    </source>
</evidence>
<feature type="chain" id="PRO_5046510962" description="Tetratricopeptide repeat protein" evidence="1">
    <location>
        <begin position="24"/>
        <end position="309"/>
    </location>
</feature>
<protein>
    <recommendedName>
        <fullName evidence="4">Tetratricopeptide repeat protein</fullName>
    </recommendedName>
</protein>
<organism evidence="2 3">
    <name type="scientific">Thalassotalea castellviae</name>
    <dbReference type="NCBI Taxonomy" id="3075612"/>
    <lineage>
        <taxon>Bacteria</taxon>
        <taxon>Pseudomonadati</taxon>
        <taxon>Pseudomonadota</taxon>
        <taxon>Gammaproteobacteria</taxon>
        <taxon>Alteromonadales</taxon>
        <taxon>Colwelliaceae</taxon>
        <taxon>Thalassotalea</taxon>
    </lineage>
</organism>
<dbReference type="Gene3D" id="1.25.40.10">
    <property type="entry name" value="Tetratricopeptide repeat domain"/>
    <property type="match status" value="1"/>
</dbReference>
<keyword evidence="3" id="KW-1185">Reference proteome</keyword>
<dbReference type="SUPFAM" id="SSF48452">
    <property type="entry name" value="TPR-like"/>
    <property type="match status" value="1"/>
</dbReference>
<dbReference type="RefSeq" id="WP_311577070.1">
    <property type="nucleotide sequence ID" value="NZ_JAVRIF010000001.1"/>
</dbReference>
<reference evidence="2 3" key="1">
    <citation type="submission" date="2023-09" db="EMBL/GenBank/DDBJ databases">
        <authorList>
            <person name="Rey-Velasco X."/>
        </authorList>
    </citation>
    <scope>NUCLEOTIDE SEQUENCE [LARGE SCALE GENOMIC DNA]</scope>
    <source>
        <strain evidence="2 3">W431</strain>
    </source>
</reference>
<keyword evidence="1" id="KW-0732">Signal</keyword>
<dbReference type="Proteomes" id="UP001266357">
    <property type="component" value="Unassembled WGS sequence"/>
</dbReference>
<dbReference type="EMBL" id="JAVRIF010000001">
    <property type="protein sequence ID" value="MDT0602576.1"/>
    <property type="molecule type" value="Genomic_DNA"/>
</dbReference>
<dbReference type="InterPro" id="IPR011990">
    <property type="entry name" value="TPR-like_helical_dom_sf"/>
</dbReference>
<accession>A0ABU2ZXC1</accession>
<evidence type="ECO:0000256" key="1">
    <source>
        <dbReference type="SAM" id="SignalP"/>
    </source>
</evidence>
<feature type="signal peptide" evidence="1">
    <location>
        <begin position="1"/>
        <end position="23"/>
    </location>
</feature>
<comment type="caution">
    <text evidence="2">The sequence shown here is derived from an EMBL/GenBank/DDBJ whole genome shotgun (WGS) entry which is preliminary data.</text>
</comment>
<proteinExistence type="predicted"/>
<gene>
    <name evidence="2" type="ORF">RM573_03120</name>
</gene>
<evidence type="ECO:0000313" key="3">
    <source>
        <dbReference type="Proteomes" id="UP001266357"/>
    </source>
</evidence>
<sequence length="309" mass="36385">MKFSIFYSLLFASLILVNEEVYANSKASKSAQQNIHHICESSYDLCLSLLPPYLAKSPKYSRLWYAYKLYQLEALFALERDEELEKMLLTVVSRKDLPEKFHIYSYILYAKLIQYKGDTELANRYFNEAKELLLAVNKEWPKPFELIKVANMLLYMNQYQIGYDMLLGLEEKFSHFTDANFKYRLYTNLGHFALRLQDHPAHQEYRLKALQWAEKTDNTNMQAIANFNVARSHYFVDSFDVAIKYFNLALTVSLKARNQSLVDKTYLNLADIYHRLNNRNNVKVLLKKVNFDDLDGVYAKLYTQLSNDN</sequence>